<proteinExistence type="predicted"/>
<organism evidence="1 2">
    <name type="scientific">Daphnia pulex</name>
    <name type="common">Water flea</name>
    <dbReference type="NCBI Taxonomy" id="6669"/>
    <lineage>
        <taxon>Eukaryota</taxon>
        <taxon>Metazoa</taxon>
        <taxon>Ecdysozoa</taxon>
        <taxon>Arthropoda</taxon>
        <taxon>Crustacea</taxon>
        <taxon>Branchiopoda</taxon>
        <taxon>Diplostraca</taxon>
        <taxon>Cladocera</taxon>
        <taxon>Anomopoda</taxon>
        <taxon>Daphniidae</taxon>
        <taxon>Daphnia</taxon>
    </lineage>
</organism>
<dbReference type="AlphaFoldDB" id="E9GT72"/>
<gene>
    <name evidence="1" type="ORF">DAPPUDRAFT_321618</name>
</gene>
<accession>E9GT72</accession>
<dbReference type="EMBL" id="GL732563">
    <property type="protein sequence ID" value="EFX77323.1"/>
    <property type="molecule type" value="Genomic_DNA"/>
</dbReference>
<dbReference type="KEGG" id="dpx:DAPPUDRAFT_321618"/>
<evidence type="ECO:0000313" key="1">
    <source>
        <dbReference type="EMBL" id="EFX77323.1"/>
    </source>
</evidence>
<dbReference type="InParanoid" id="E9GT72"/>
<dbReference type="HOGENOM" id="CLU_1950952_0_0_1"/>
<keyword evidence="2" id="KW-1185">Reference proteome</keyword>
<sequence length="129" mass="14652">MTATIKPAHLIHLKTSVLRTPVVIQGNINCPKGEIHILPYFFGRKIKTDEKWKPVAVQIADLVNGEITIFYCTYAKECQNIHLNLKLLGIHSARYTGSQPAAKEKIDILGKIVWSYPNISGYKSVWDRY</sequence>
<name>E9GT72_DAPPU</name>
<evidence type="ECO:0000313" key="2">
    <source>
        <dbReference type="Proteomes" id="UP000000305"/>
    </source>
</evidence>
<protein>
    <submittedName>
        <fullName evidence="1">Uncharacterized protein</fullName>
    </submittedName>
</protein>
<dbReference type="Proteomes" id="UP000000305">
    <property type="component" value="Unassembled WGS sequence"/>
</dbReference>
<reference evidence="1 2" key="1">
    <citation type="journal article" date="2011" name="Science">
        <title>The ecoresponsive genome of Daphnia pulex.</title>
        <authorList>
            <person name="Colbourne J.K."/>
            <person name="Pfrender M.E."/>
            <person name="Gilbert D."/>
            <person name="Thomas W.K."/>
            <person name="Tucker A."/>
            <person name="Oakley T.H."/>
            <person name="Tokishita S."/>
            <person name="Aerts A."/>
            <person name="Arnold G.J."/>
            <person name="Basu M.K."/>
            <person name="Bauer D.J."/>
            <person name="Caceres C.E."/>
            <person name="Carmel L."/>
            <person name="Casola C."/>
            <person name="Choi J.H."/>
            <person name="Detter J.C."/>
            <person name="Dong Q."/>
            <person name="Dusheyko S."/>
            <person name="Eads B.D."/>
            <person name="Frohlich T."/>
            <person name="Geiler-Samerotte K.A."/>
            <person name="Gerlach D."/>
            <person name="Hatcher P."/>
            <person name="Jogdeo S."/>
            <person name="Krijgsveld J."/>
            <person name="Kriventseva E.V."/>
            <person name="Kultz D."/>
            <person name="Laforsch C."/>
            <person name="Lindquist E."/>
            <person name="Lopez J."/>
            <person name="Manak J.R."/>
            <person name="Muller J."/>
            <person name="Pangilinan J."/>
            <person name="Patwardhan R.P."/>
            <person name="Pitluck S."/>
            <person name="Pritham E.J."/>
            <person name="Rechtsteiner A."/>
            <person name="Rho M."/>
            <person name="Rogozin I.B."/>
            <person name="Sakarya O."/>
            <person name="Salamov A."/>
            <person name="Schaack S."/>
            <person name="Shapiro H."/>
            <person name="Shiga Y."/>
            <person name="Skalitzky C."/>
            <person name="Smith Z."/>
            <person name="Souvorov A."/>
            <person name="Sung W."/>
            <person name="Tang Z."/>
            <person name="Tsuchiya D."/>
            <person name="Tu H."/>
            <person name="Vos H."/>
            <person name="Wang M."/>
            <person name="Wolf Y.I."/>
            <person name="Yamagata H."/>
            <person name="Yamada T."/>
            <person name="Ye Y."/>
            <person name="Shaw J.R."/>
            <person name="Andrews J."/>
            <person name="Crease T.J."/>
            <person name="Tang H."/>
            <person name="Lucas S.M."/>
            <person name="Robertson H.M."/>
            <person name="Bork P."/>
            <person name="Koonin E.V."/>
            <person name="Zdobnov E.M."/>
            <person name="Grigoriev I.V."/>
            <person name="Lynch M."/>
            <person name="Boore J.L."/>
        </authorList>
    </citation>
    <scope>NUCLEOTIDE SEQUENCE [LARGE SCALE GENOMIC DNA]</scope>
</reference>